<evidence type="ECO:0000256" key="5">
    <source>
        <dbReference type="SAM" id="Phobius"/>
    </source>
</evidence>
<protein>
    <recommendedName>
        <fullName evidence="8">PpiC domain-containing protein</fullName>
    </recommendedName>
</protein>
<dbReference type="InterPro" id="IPR052029">
    <property type="entry name" value="PpiD_chaperone"/>
</dbReference>
<evidence type="ECO:0000256" key="2">
    <source>
        <dbReference type="ARBA" id="ARBA00022475"/>
    </source>
</evidence>
<dbReference type="Proteomes" id="UP000007102">
    <property type="component" value="Chromosome"/>
</dbReference>
<keyword evidence="5" id="KW-0812">Transmembrane</keyword>
<dbReference type="InParanoid" id="F0S1A6"/>
<dbReference type="eggNOG" id="COG0760">
    <property type="taxonomic scope" value="Bacteria"/>
</dbReference>
<dbReference type="InterPro" id="IPR027304">
    <property type="entry name" value="Trigger_fact/SurA_dom_sf"/>
</dbReference>
<organism evidence="6 7">
    <name type="scientific">Desulfurobacterium thermolithotrophum (strain DSM 11699 / BSA)</name>
    <dbReference type="NCBI Taxonomy" id="868864"/>
    <lineage>
        <taxon>Bacteria</taxon>
        <taxon>Pseudomonadati</taxon>
        <taxon>Aquificota</taxon>
        <taxon>Aquificia</taxon>
        <taxon>Desulfurobacteriales</taxon>
        <taxon>Desulfurobacteriaceae</taxon>
        <taxon>Desulfurobacterium</taxon>
    </lineage>
</organism>
<keyword evidence="5" id="KW-1133">Transmembrane helix</keyword>
<accession>F0S1A6</accession>
<dbReference type="PANTHER" id="PTHR47529:SF1">
    <property type="entry name" value="PERIPLASMIC CHAPERONE PPID"/>
    <property type="match status" value="1"/>
</dbReference>
<gene>
    <name evidence="6" type="ordered locus">Dester_0180</name>
</gene>
<reference evidence="6 7" key="1">
    <citation type="journal article" date="2011" name="Stand. Genomic Sci.">
        <title>Complete genome sequence of the thermophilic sulfur-reducer Desulfurobacterium thermolithotrophum type strain (BSA(T)) from a deep-sea hydrothermal vent.</title>
        <authorList>
            <person name="Goker M."/>
            <person name="Daligault H."/>
            <person name="Mwirichia R."/>
            <person name="Lapidus A."/>
            <person name="Lucas S."/>
            <person name="Deshpande S."/>
            <person name="Pagani I."/>
            <person name="Tapia R."/>
            <person name="Cheng J.F."/>
            <person name="Goodwin L."/>
            <person name="Pitluck S."/>
            <person name="Liolios K."/>
            <person name="Ivanova N."/>
            <person name="Mavromatis K."/>
            <person name="Mikhailova N."/>
            <person name="Pati A."/>
            <person name="Chen A."/>
            <person name="Palaniappan K."/>
            <person name="Han C."/>
            <person name="Land M."/>
            <person name="Hauser L."/>
            <person name="Pan C."/>
            <person name="Brambilla E.M."/>
            <person name="Rohde M."/>
            <person name="Spring S."/>
            <person name="Sikorski J."/>
            <person name="Wirth R."/>
            <person name="Detter J.C."/>
            <person name="Woyke T."/>
            <person name="Bristow J."/>
            <person name="Eisen J.A."/>
            <person name="Markowitz V."/>
            <person name="Hugenholtz P."/>
            <person name="Kyrpides N.C."/>
            <person name="Klenk H.P."/>
        </authorList>
    </citation>
    <scope>NUCLEOTIDE SEQUENCE [LARGE SCALE GENOMIC DNA]</scope>
    <source>
        <strain evidence="7">DSM 11699 / BSA</strain>
    </source>
</reference>
<proteinExistence type="predicted"/>
<dbReference type="STRING" id="868864.Dester_0180"/>
<dbReference type="SUPFAM" id="SSF109998">
    <property type="entry name" value="Triger factor/SurA peptide-binding domain-like"/>
    <property type="match status" value="1"/>
</dbReference>
<keyword evidence="3 5" id="KW-0472">Membrane</keyword>
<dbReference type="Pfam" id="PF13624">
    <property type="entry name" value="SurA_N_3"/>
    <property type="match status" value="1"/>
</dbReference>
<dbReference type="Gene3D" id="1.10.4030.10">
    <property type="entry name" value="Porin chaperone SurA, peptide-binding domain"/>
    <property type="match status" value="1"/>
</dbReference>
<dbReference type="RefSeq" id="WP_013637797.1">
    <property type="nucleotide sequence ID" value="NC_015185.1"/>
</dbReference>
<dbReference type="PANTHER" id="PTHR47529">
    <property type="entry name" value="PEPTIDYL-PROLYL CIS-TRANS ISOMERASE D"/>
    <property type="match status" value="1"/>
</dbReference>
<keyword evidence="7" id="KW-1185">Reference proteome</keyword>
<reference evidence="7" key="2">
    <citation type="submission" date="2011-02" db="EMBL/GenBank/DDBJ databases">
        <title>The complete genome of Desulfurobacterium thermolithotrophum DSM 11699.</title>
        <authorList>
            <consortium name="US DOE Joint Genome Institute (JGI-PGF)"/>
            <person name="Lucas S."/>
            <person name="Copeland A."/>
            <person name="Lapidus A."/>
            <person name="Bruce D."/>
            <person name="Goodwin L."/>
            <person name="Pitluck S."/>
            <person name="Kyrpides N."/>
            <person name="Mavromatis K."/>
            <person name="Pagani I."/>
            <person name="Ivanova N."/>
            <person name="Mikhailova N."/>
            <person name="Daligault H."/>
            <person name="Detter J.C."/>
            <person name="Tapia R."/>
            <person name="Han C."/>
            <person name="Land M."/>
            <person name="Hauser L."/>
            <person name="Markowitz V."/>
            <person name="Cheng J.-F."/>
            <person name="Hugenholtz P."/>
            <person name="Woyke T."/>
            <person name="Wu D."/>
            <person name="Spring S."/>
            <person name="Brambilla E."/>
            <person name="Klenk H.-P."/>
            <person name="Eisen J.A."/>
        </authorList>
    </citation>
    <scope>NUCLEOTIDE SEQUENCE [LARGE SCALE GENOMIC DNA]</scope>
    <source>
        <strain evidence="7">DSM 11699 / BSA</strain>
    </source>
</reference>
<evidence type="ECO:0000313" key="7">
    <source>
        <dbReference type="Proteomes" id="UP000007102"/>
    </source>
</evidence>
<dbReference type="GO" id="GO:0005886">
    <property type="term" value="C:plasma membrane"/>
    <property type="evidence" value="ECO:0007669"/>
    <property type="project" value="UniProtKB-SubCell"/>
</dbReference>
<dbReference type="OrthoDB" id="9788030at2"/>
<dbReference type="EMBL" id="CP002543">
    <property type="protein sequence ID" value="ADY72837.1"/>
    <property type="molecule type" value="Genomic_DNA"/>
</dbReference>
<evidence type="ECO:0000313" key="6">
    <source>
        <dbReference type="EMBL" id="ADY72837.1"/>
    </source>
</evidence>
<sequence>MLSKIRKNMRAFSLPLWIVAASFVGTIFLVWGKGSLTGPSGSEVATVNGEPIDLIEFNREYNQLTNQLQQQFGENYRKLFPDKEIKIAALQRLINRKLVLEEAKKEGIQVSDWAVAKRIRSFPFLQKDGKFSEELYKEFLKANRLSPKVFEDKIREDLLIEKIMAVIDKAPSVTTFELQNLYRKTFGKREFKYKLFLKKDYKPSISEKELREFYRENISQFKEKTGKKYFLIKIPKSQKDSEGLARKVYNLAKLGKVEKLNDFHPQQVNDKKLISEKFKDKNFGFYSDESNYYVFFKKEGEKAKPFETVKKDIEKTLKEKKAVELAKKSAEEFLKKGLEPKEKTKPLDRDQFFEMFKPINPQEIENIFSSKKGKRFLLVLTNGYGIFEPITDLKVEKMEKEKIEKLKQFILDAKKQSDYQNFLNLLRQKANIKVNEKFFK</sequence>
<keyword evidence="4" id="KW-0143">Chaperone</keyword>
<feature type="transmembrane region" description="Helical" evidence="5">
    <location>
        <begin position="12"/>
        <end position="32"/>
    </location>
</feature>
<dbReference type="AlphaFoldDB" id="F0S1A6"/>
<evidence type="ECO:0008006" key="8">
    <source>
        <dbReference type="Google" id="ProtNLM"/>
    </source>
</evidence>
<dbReference type="HOGENOM" id="CLU_552854_0_0_0"/>
<keyword evidence="2" id="KW-1003">Cell membrane</keyword>
<comment type="subcellular location">
    <subcellularLocation>
        <location evidence="1">Cell membrane</location>
    </subcellularLocation>
</comment>
<evidence type="ECO:0000256" key="4">
    <source>
        <dbReference type="ARBA" id="ARBA00023186"/>
    </source>
</evidence>
<dbReference type="KEGG" id="dte:Dester_0180"/>
<evidence type="ECO:0000256" key="3">
    <source>
        <dbReference type="ARBA" id="ARBA00023136"/>
    </source>
</evidence>
<evidence type="ECO:0000256" key="1">
    <source>
        <dbReference type="ARBA" id="ARBA00004236"/>
    </source>
</evidence>
<name>F0S1A6_DESTD</name>